<organism evidence="6 7">
    <name type="scientific">Thalassotalea litorea</name>
    <dbReference type="NCBI Taxonomy" id="2020715"/>
    <lineage>
        <taxon>Bacteria</taxon>
        <taxon>Pseudomonadati</taxon>
        <taxon>Pseudomonadota</taxon>
        <taxon>Gammaproteobacteria</taxon>
        <taxon>Alteromonadales</taxon>
        <taxon>Colwelliaceae</taxon>
        <taxon>Thalassotalea</taxon>
    </lineage>
</organism>
<evidence type="ECO:0000256" key="2">
    <source>
        <dbReference type="ARBA" id="ARBA00023125"/>
    </source>
</evidence>
<dbReference type="PANTHER" id="PTHR24567:SF75">
    <property type="entry name" value="FUMARATE AND NITRATE REDUCTION REGULATORY PROTEIN"/>
    <property type="match status" value="1"/>
</dbReference>
<keyword evidence="7" id="KW-1185">Reference proteome</keyword>
<dbReference type="InterPro" id="IPR018490">
    <property type="entry name" value="cNMP-bd_dom_sf"/>
</dbReference>
<dbReference type="InterPro" id="IPR036388">
    <property type="entry name" value="WH-like_DNA-bd_sf"/>
</dbReference>
<dbReference type="InterPro" id="IPR050397">
    <property type="entry name" value="Env_Response_Regulators"/>
</dbReference>
<dbReference type="Pfam" id="PF13545">
    <property type="entry name" value="HTH_Crp_2"/>
    <property type="match status" value="1"/>
</dbReference>
<dbReference type="OrthoDB" id="7643467at2"/>
<comment type="caution">
    <text evidence="6">The sequence shown here is derived from an EMBL/GenBank/DDBJ whole genome shotgun (WGS) entry which is preliminary data.</text>
</comment>
<dbReference type="Pfam" id="PF00027">
    <property type="entry name" value="cNMP_binding"/>
    <property type="match status" value="1"/>
</dbReference>
<dbReference type="SUPFAM" id="SSF51206">
    <property type="entry name" value="cAMP-binding domain-like"/>
    <property type="match status" value="1"/>
</dbReference>
<reference evidence="6 7" key="1">
    <citation type="submission" date="2019-05" db="EMBL/GenBank/DDBJ databases">
        <title>Genome sequences of Thalassotalea litorea 1K03283.</title>
        <authorList>
            <person name="Zhang D."/>
        </authorList>
    </citation>
    <scope>NUCLEOTIDE SEQUENCE [LARGE SCALE GENOMIC DNA]</scope>
    <source>
        <strain evidence="6 7">MCCC 1K03283</strain>
    </source>
</reference>
<evidence type="ECO:0000256" key="3">
    <source>
        <dbReference type="ARBA" id="ARBA00023163"/>
    </source>
</evidence>
<dbReference type="Proteomes" id="UP000307790">
    <property type="component" value="Unassembled WGS sequence"/>
</dbReference>
<dbReference type="PROSITE" id="PS00042">
    <property type="entry name" value="HTH_CRP_1"/>
    <property type="match status" value="1"/>
</dbReference>
<dbReference type="Gene3D" id="2.60.120.10">
    <property type="entry name" value="Jelly Rolls"/>
    <property type="match status" value="1"/>
</dbReference>
<keyword evidence="2" id="KW-0238">DNA-binding</keyword>
<dbReference type="GO" id="GO:0003677">
    <property type="term" value="F:DNA binding"/>
    <property type="evidence" value="ECO:0007669"/>
    <property type="project" value="UniProtKB-KW"/>
</dbReference>
<dbReference type="InterPro" id="IPR014710">
    <property type="entry name" value="RmlC-like_jellyroll"/>
</dbReference>
<accession>A0A5R9IT21</accession>
<dbReference type="CDD" id="cd00038">
    <property type="entry name" value="CAP_ED"/>
    <property type="match status" value="1"/>
</dbReference>
<feature type="domain" description="Cyclic nucleotide-binding" evidence="4">
    <location>
        <begin position="19"/>
        <end position="99"/>
    </location>
</feature>
<dbReference type="PRINTS" id="PR00034">
    <property type="entry name" value="HTHCRP"/>
</dbReference>
<evidence type="ECO:0000256" key="1">
    <source>
        <dbReference type="ARBA" id="ARBA00023015"/>
    </source>
</evidence>
<dbReference type="AlphaFoldDB" id="A0A5R9IT21"/>
<dbReference type="InterPro" id="IPR018335">
    <property type="entry name" value="Tscrpt_reg_HTH_Crp-type_CS"/>
</dbReference>
<dbReference type="CDD" id="cd00092">
    <property type="entry name" value="HTH_CRP"/>
    <property type="match status" value="1"/>
</dbReference>
<keyword evidence="3" id="KW-0804">Transcription</keyword>
<dbReference type="GO" id="GO:0003700">
    <property type="term" value="F:DNA-binding transcription factor activity"/>
    <property type="evidence" value="ECO:0007669"/>
    <property type="project" value="InterPro"/>
</dbReference>
<sequence>MSTSPNISCANCRISELCLPFSLSNSELNLLDEIIKRKKPIQKNQTLFKIGDTLSGLYAIRSGTFKSYIENAQGEHQVTGFHLPGDVIGFDALADKTHPGTTQALETAMVCEIPYDVLDQLSNQIPRLKMQIMSLMSAELNYNQRHLLSINQESAAQKLARFLVKFGDRLAERQLSSKEFQLPMTRTDLGNYLGLTVETVSRLLSRFQQNQWITLDKKFVTIIDHSALLQLTD</sequence>
<evidence type="ECO:0000259" key="5">
    <source>
        <dbReference type="PROSITE" id="PS51063"/>
    </source>
</evidence>
<keyword evidence="1" id="KW-0805">Transcription regulation</keyword>
<dbReference type="InterPro" id="IPR036390">
    <property type="entry name" value="WH_DNA-bd_sf"/>
</dbReference>
<feature type="domain" description="HTH crp-type" evidence="5">
    <location>
        <begin position="153"/>
        <end position="226"/>
    </location>
</feature>
<dbReference type="GO" id="GO:0005829">
    <property type="term" value="C:cytosol"/>
    <property type="evidence" value="ECO:0007669"/>
    <property type="project" value="TreeGrafter"/>
</dbReference>
<dbReference type="InterPro" id="IPR012318">
    <property type="entry name" value="HTH_CRP"/>
</dbReference>
<dbReference type="PROSITE" id="PS50042">
    <property type="entry name" value="CNMP_BINDING_3"/>
    <property type="match status" value="1"/>
</dbReference>
<dbReference type="Gene3D" id="1.10.10.10">
    <property type="entry name" value="Winged helix-like DNA-binding domain superfamily/Winged helix DNA-binding domain"/>
    <property type="match status" value="1"/>
</dbReference>
<dbReference type="FunFam" id="1.10.10.10:FF:000028">
    <property type="entry name" value="Fumarate/nitrate reduction transcriptional regulator Fnr"/>
    <property type="match status" value="1"/>
</dbReference>
<dbReference type="NCBIfam" id="NF008365">
    <property type="entry name" value="PRK11161.1"/>
    <property type="match status" value="1"/>
</dbReference>
<dbReference type="SUPFAM" id="SSF46785">
    <property type="entry name" value="Winged helix' DNA-binding domain"/>
    <property type="match status" value="1"/>
</dbReference>
<dbReference type="SMART" id="SM00419">
    <property type="entry name" value="HTH_CRP"/>
    <property type="match status" value="1"/>
</dbReference>
<dbReference type="RefSeq" id="WP_138319211.1">
    <property type="nucleotide sequence ID" value="NZ_VCBC01000005.1"/>
</dbReference>
<dbReference type="EMBL" id="VCBC01000005">
    <property type="protein sequence ID" value="TLU66336.1"/>
    <property type="molecule type" value="Genomic_DNA"/>
</dbReference>
<dbReference type="PROSITE" id="PS51063">
    <property type="entry name" value="HTH_CRP_2"/>
    <property type="match status" value="1"/>
</dbReference>
<dbReference type="PANTHER" id="PTHR24567">
    <property type="entry name" value="CRP FAMILY TRANSCRIPTIONAL REGULATORY PROTEIN"/>
    <property type="match status" value="1"/>
</dbReference>
<evidence type="ECO:0000313" key="6">
    <source>
        <dbReference type="EMBL" id="TLU66336.1"/>
    </source>
</evidence>
<evidence type="ECO:0000259" key="4">
    <source>
        <dbReference type="PROSITE" id="PS50042"/>
    </source>
</evidence>
<gene>
    <name evidence="6" type="primary">fnr</name>
    <name evidence="6" type="ORF">FE810_06505</name>
</gene>
<evidence type="ECO:0000313" key="7">
    <source>
        <dbReference type="Proteomes" id="UP000307790"/>
    </source>
</evidence>
<proteinExistence type="predicted"/>
<dbReference type="InterPro" id="IPR000595">
    <property type="entry name" value="cNMP-bd_dom"/>
</dbReference>
<protein>
    <submittedName>
        <fullName evidence="6">Fumarate/nitrate reduction transcriptional regulator Fnr</fullName>
    </submittedName>
</protein>
<dbReference type="SMART" id="SM00100">
    <property type="entry name" value="cNMP"/>
    <property type="match status" value="1"/>
</dbReference>
<name>A0A5R9IT21_9GAMM</name>